<dbReference type="Gramene" id="Pp3c4_1190V3.4">
    <property type="protein sequence ID" value="Pp3c4_1190V3.4"/>
    <property type="gene ID" value="Pp3c4_1190"/>
</dbReference>
<dbReference type="EMBL" id="ABEU02000004">
    <property type="protein sequence ID" value="PNR54715.1"/>
    <property type="molecule type" value="Genomic_DNA"/>
</dbReference>
<feature type="disulfide bond" evidence="15">
    <location>
        <begin position="204"/>
        <end position="237"/>
    </location>
</feature>
<dbReference type="Pfam" id="PF00141">
    <property type="entry name" value="peroxidase"/>
    <property type="match status" value="1"/>
</dbReference>
<accession>A9T3U8</accession>
<evidence type="ECO:0000256" key="15">
    <source>
        <dbReference type="PIRSR" id="PIRSR600823-5"/>
    </source>
</evidence>
<dbReference type="OMA" id="AISCRVW"/>
<dbReference type="GO" id="GO:0009505">
    <property type="term" value="C:plant-type cell wall"/>
    <property type="evidence" value="ECO:0000318"/>
    <property type="project" value="GO_Central"/>
</dbReference>
<dbReference type="KEGG" id="ppp:112281405"/>
<gene>
    <name evidence="19" type="primary">LOC112281405</name>
    <name evidence="18" type="ORF">PHYPA_005608</name>
</gene>
<dbReference type="InterPro" id="IPR019794">
    <property type="entry name" value="Peroxidases_AS"/>
</dbReference>
<dbReference type="RefSeq" id="XP_024373652.1">
    <property type="nucleotide sequence ID" value="XM_024517884.2"/>
</dbReference>
<feature type="active site" description="Proton acceptor" evidence="12">
    <location>
        <position position="70"/>
    </location>
</feature>
<feature type="binding site" evidence="13">
    <location>
        <position position="198"/>
    </location>
    <ligand>
        <name>Ca(2+)</name>
        <dbReference type="ChEBI" id="CHEBI:29108"/>
        <label>2</label>
    </ligand>
</feature>
<comment type="cofactor">
    <cofactor evidence="13 16">
        <name>heme b</name>
        <dbReference type="ChEBI" id="CHEBI:60344"/>
    </cofactor>
    <text evidence="13 16">Binds 1 heme b (iron(II)-protoporphyrin IX) group per subunit.</text>
</comment>
<keyword evidence="13 16" id="KW-0106">Calcium</keyword>
<name>A9T3U8_PHYPA</name>
<feature type="binding site" description="axial binding residue" evidence="13">
    <location>
        <position position="197"/>
    </location>
    <ligand>
        <name>heme b</name>
        <dbReference type="ChEBI" id="CHEBI:60344"/>
    </ligand>
    <ligandPart>
        <name>Fe</name>
        <dbReference type="ChEBI" id="CHEBI:18248"/>
    </ligandPart>
</feature>
<keyword evidence="16" id="KW-0732">Signal</keyword>
<dbReference type="InterPro" id="IPR002016">
    <property type="entry name" value="Haem_peroxidase"/>
</dbReference>
<dbReference type="PROSITE" id="PS00435">
    <property type="entry name" value="PEROXIDASE_1"/>
    <property type="match status" value="1"/>
</dbReference>
<evidence type="ECO:0000256" key="10">
    <source>
        <dbReference type="ARBA" id="ARBA00023157"/>
    </source>
</evidence>
<keyword evidence="20" id="KW-1185">Reference proteome</keyword>
<dbReference type="InterPro" id="IPR033905">
    <property type="entry name" value="Secretory_peroxidase"/>
</dbReference>
<dbReference type="GO" id="GO:0006950">
    <property type="term" value="P:response to stress"/>
    <property type="evidence" value="ECO:0000318"/>
    <property type="project" value="GO_Central"/>
</dbReference>
<evidence type="ECO:0000256" key="14">
    <source>
        <dbReference type="PIRSR" id="PIRSR600823-4"/>
    </source>
</evidence>
<dbReference type="FunFam" id="1.10.420.10:FF:000001">
    <property type="entry name" value="Peroxidase"/>
    <property type="match status" value="1"/>
</dbReference>
<feature type="binding site" evidence="13">
    <location>
        <position position="258"/>
    </location>
    <ligand>
        <name>Ca(2+)</name>
        <dbReference type="ChEBI" id="CHEBI:29108"/>
        <label>2</label>
    </ligand>
</feature>
<evidence type="ECO:0000256" key="11">
    <source>
        <dbReference type="ARBA" id="ARBA00023324"/>
    </source>
</evidence>
<evidence type="ECO:0000256" key="12">
    <source>
        <dbReference type="PIRSR" id="PIRSR600823-1"/>
    </source>
</evidence>
<evidence type="ECO:0000256" key="13">
    <source>
        <dbReference type="PIRSR" id="PIRSR600823-3"/>
    </source>
</evidence>
<dbReference type="GO" id="GO:0005576">
    <property type="term" value="C:extracellular region"/>
    <property type="evidence" value="ECO:0007669"/>
    <property type="project" value="UniProtKB-SubCell"/>
</dbReference>
<dbReference type="PaxDb" id="3218-PP1S160_154V6.1"/>
<dbReference type="EnsemblPlants" id="Pp3c4_1190V3.1">
    <property type="protein sequence ID" value="Pp3c4_1190V3.1"/>
    <property type="gene ID" value="Pp3c4_1190"/>
</dbReference>
<dbReference type="EnsemblPlants" id="Pp3c4_1190V3.5">
    <property type="protein sequence ID" value="Pp3c4_1190V3.5"/>
    <property type="gene ID" value="Pp3c4_1190"/>
</dbReference>
<evidence type="ECO:0000313" key="18">
    <source>
        <dbReference type="EMBL" id="PNR54715.1"/>
    </source>
</evidence>
<keyword evidence="16" id="KW-0964">Secreted</keyword>
<reference evidence="18 20" key="2">
    <citation type="journal article" date="2018" name="Plant J.">
        <title>The Physcomitrella patens chromosome-scale assembly reveals moss genome structure and evolution.</title>
        <authorList>
            <person name="Lang D."/>
            <person name="Ullrich K.K."/>
            <person name="Murat F."/>
            <person name="Fuchs J."/>
            <person name="Jenkins J."/>
            <person name="Haas F.B."/>
            <person name="Piednoel M."/>
            <person name="Gundlach H."/>
            <person name="Van Bel M."/>
            <person name="Meyberg R."/>
            <person name="Vives C."/>
            <person name="Morata J."/>
            <person name="Symeonidi A."/>
            <person name="Hiss M."/>
            <person name="Muchero W."/>
            <person name="Kamisugi Y."/>
            <person name="Saleh O."/>
            <person name="Blanc G."/>
            <person name="Decker E.L."/>
            <person name="van Gessel N."/>
            <person name="Grimwood J."/>
            <person name="Hayes R.D."/>
            <person name="Graham S.W."/>
            <person name="Gunter L.E."/>
            <person name="McDaniel S.F."/>
            <person name="Hoernstein S.N.W."/>
            <person name="Larsson A."/>
            <person name="Li F.W."/>
            <person name="Perroud P.F."/>
            <person name="Phillips J."/>
            <person name="Ranjan P."/>
            <person name="Rokshar D.S."/>
            <person name="Rothfels C.J."/>
            <person name="Schneider L."/>
            <person name="Shu S."/>
            <person name="Stevenson D.W."/>
            <person name="Thummler F."/>
            <person name="Tillich M."/>
            <person name="Villarreal Aguilar J.C."/>
            <person name="Widiez T."/>
            <person name="Wong G.K."/>
            <person name="Wymore A."/>
            <person name="Zhang Y."/>
            <person name="Zimmer A.D."/>
            <person name="Quatrano R.S."/>
            <person name="Mayer K.F.X."/>
            <person name="Goodstein D."/>
            <person name="Casacuberta J.M."/>
            <person name="Vandepoele K."/>
            <person name="Reski R."/>
            <person name="Cuming A.C."/>
            <person name="Tuskan G.A."/>
            <person name="Maumus F."/>
            <person name="Salse J."/>
            <person name="Schmutz J."/>
            <person name="Rensing S.A."/>
        </authorList>
    </citation>
    <scope>NUCLEOTIDE SEQUENCE [LARGE SCALE GENOMIC DNA]</scope>
    <source>
        <strain evidence="19 20">cv. Gransden 2004</strain>
    </source>
</reference>
<dbReference type="Gramene" id="Pp3c4_1190V3.2">
    <property type="protein sequence ID" value="Pp3c4_1190V3.2"/>
    <property type="gene ID" value="Pp3c4_1190"/>
</dbReference>
<dbReference type="GO" id="GO:0140825">
    <property type="term" value="F:lactoperoxidase activity"/>
    <property type="evidence" value="ECO:0007669"/>
    <property type="project" value="UniProtKB-EC"/>
</dbReference>
<comment type="cofactor">
    <cofactor evidence="13 16">
        <name>Ca(2+)</name>
        <dbReference type="ChEBI" id="CHEBI:29108"/>
    </cofactor>
    <text evidence="13 16">Binds 2 calcium ions per subunit.</text>
</comment>
<dbReference type="STRING" id="3218.A9T3U8"/>
<feature type="binding site" evidence="13">
    <location>
        <position position="76"/>
    </location>
    <ligand>
        <name>Ca(2+)</name>
        <dbReference type="ChEBI" id="CHEBI:29108"/>
        <label>1</label>
    </ligand>
</feature>
<comment type="function">
    <text evidence="2">Removal of H(2)O(2), oxidation of toxic reductants, biosynthesis and degradation of lignin, suberization, auxin catabolism, response to environmental stresses such as wounding, pathogen attack and oxidative stress. These functions might be dependent on each isozyme/isoform in each plant tissue.</text>
</comment>
<dbReference type="PRINTS" id="PR00458">
    <property type="entry name" value="PEROXIDASE"/>
</dbReference>
<feature type="disulfide bond" evidence="15">
    <location>
        <begin position="125"/>
        <end position="329"/>
    </location>
</feature>
<evidence type="ECO:0000256" key="16">
    <source>
        <dbReference type="RuleBase" id="RU362060"/>
    </source>
</evidence>
<evidence type="ECO:0000256" key="2">
    <source>
        <dbReference type="ARBA" id="ARBA00002322"/>
    </source>
</evidence>
<dbReference type="GO" id="GO:0006979">
    <property type="term" value="P:response to oxidative stress"/>
    <property type="evidence" value="ECO:0007669"/>
    <property type="project" value="UniProtKB-UniRule"/>
</dbReference>
<feature type="disulfide bond" evidence="15">
    <location>
        <begin position="39"/>
        <end position="119"/>
    </location>
</feature>
<dbReference type="PANTHER" id="PTHR31517">
    <property type="match status" value="1"/>
</dbReference>
<feature type="binding site" evidence="13">
    <location>
        <position position="74"/>
    </location>
    <ligand>
        <name>Ca(2+)</name>
        <dbReference type="ChEBI" id="CHEBI:29108"/>
        <label>1</label>
    </ligand>
</feature>
<dbReference type="GO" id="GO:0004601">
    <property type="term" value="F:peroxidase activity"/>
    <property type="evidence" value="ECO:0000318"/>
    <property type="project" value="GO_Central"/>
</dbReference>
<evidence type="ECO:0000256" key="6">
    <source>
        <dbReference type="ARBA" id="ARBA00022617"/>
    </source>
</evidence>
<dbReference type="EnsemblPlants" id="Pp3c4_1190V3.3">
    <property type="protein sequence ID" value="Pp3c4_1190V3.3"/>
    <property type="gene ID" value="Pp3c4_1190"/>
</dbReference>
<dbReference type="HOGENOM" id="CLU_010543_0_1_1"/>
<keyword evidence="7 13" id="KW-0479">Metal-binding</keyword>
<dbReference type="eggNOG" id="ENOG502SM0Q">
    <property type="taxonomic scope" value="Eukaryota"/>
</dbReference>
<feature type="domain" description="Plant heme peroxidase family profile" evidence="17">
    <location>
        <begin position="28"/>
        <end position="333"/>
    </location>
</feature>
<keyword evidence="11 16" id="KW-0376">Hydrogen peroxide</keyword>
<feature type="signal peptide" evidence="16">
    <location>
        <begin position="1"/>
        <end position="27"/>
    </location>
</feature>
<dbReference type="Gramene" id="Pp3c4_1190V3.3">
    <property type="protein sequence ID" value="Pp3c4_1190V3.3"/>
    <property type="gene ID" value="Pp3c4_1190"/>
</dbReference>
<dbReference type="Gramene" id="Pp3c4_1190V3.1">
    <property type="protein sequence ID" value="Pp3c4_1190V3.1"/>
    <property type="gene ID" value="Pp3c4_1190"/>
</dbReference>
<dbReference type="EC" id="1.11.1.7" evidence="4 16"/>
<dbReference type="OrthoDB" id="2113341at2759"/>
<evidence type="ECO:0000256" key="1">
    <source>
        <dbReference type="ARBA" id="ARBA00000189"/>
    </source>
</evidence>
<dbReference type="InterPro" id="IPR019793">
    <property type="entry name" value="Peroxidases_heam-ligand_BS"/>
</dbReference>
<evidence type="ECO:0000256" key="5">
    <source>
        <dbReference type="ARBA" id="ARBA00022559"/>
    </source>
</evidence>
<protein>
    <recommendedName>
        <fullName evidence="4 16">Peroxidase</fullName>
        <ecNumber evidence="4 16">1.11.1.7</ecNumber>
    </recommendedName>
</protein>
<organism evidence="18">
    <name type="scientific">Physcomitrium patens</name>
    <name type="common">Spreading-leaved earth moss</name>
    <name type="synonym">Physcomitrella patens</name>
    <dbReference type="NCBI Taxonomy" id="3218"/>
    <lineage>
        <taxon>Eukaryota</taxon>
        <taxon>Viridiplantae</taxon>
        <taxon>Streptophyta</taxon>
        <taxon>Embryophyta</taxon>
        <taxon>Bryophyta</taxon>
        <taxon>Bryophytina</taxon>
        <taxon>Bryopsida</taxon>
        <taxon>Funariidae</taxon>
        <taxon>Funariales</taxon>
        <taxon>Funariaceae</taxon>
        <taxon>Physcomitrium</taxon>
    </lineage>
</organism>
<dbReference type="EnsemblPlants" id="Pp3c4_1190V3.2">
    <property type="protein sequence ID" value="Pp3c4_1190V3.2"/>
    <property type="gene ID" value="Pp3c4_1190"/>
</dbReference>
<reference evidence="19" key="3">
    <citation type="submission" date="2020-12" db="UniProtKB">
        <authorList>
            <consortium name="EnsemblPlants"/>
        </authorList>
    </citation>
    <scope>IDENTIFICATION</scope>
</reference>
<feature type="binding site" evidence="13">
    <location>
        <position position="71"/>
    </location>
    <ligand>
        <name>Ca(2+)</name>
        <dbReference type="ChEBI" id="CHEBI:29108"/>
        <label>1</label>
    </ligand>
</feature>
<sequence length="342" mass="37119">MAISCRVWRLLLALCTLGSVGMESVNAQFFNNFYTTKGCDSAEAIVTQAVTEAFNQDPSVAPALIRMLFHDCFVEGCDGSLLLDPTPQNPNVEKLALPNLSVRGYEVIDAAKMQLEKTCPRTVSCADIVALAARDAVLLTGGQHFDMPTGRLDGMVSTADNANNNLVSTRSSATELTRKFLEQGLGQDDMITLSGAHTVGKTTCGQITSRLYNFPGTTNGVDPTLDFDYALHLQQLCPQNGNPNDPVPLDPVSPNTFDNMYYTNGVTGRVLFPSDNVLFADHQTQFASNLNSQNGQFWQMKFANALVRMASNKVKLGVPNRNGEIRKNCRFTNAATGSSTNN</sequence>
<comment type="subcellular location">
    <subcellularLocation>
        <location evidence="16">Secreted</location>
    </subcellularLocation>
</comment>
<keyword evidence="5 16" id="KW-0575">Peroxidase</keyword>
<feature type="binding site" evidence="13">
    <location>
        <position position="80"/>
    </location>
    <ligand>
        <name>Ca(2+)</name>
        <dbReference type="ChEBI" id="CHEBI:29108"/>
        <label>1</label>
    </ligand>
</feature>
<feature type="binding site" evidence="13">
    <location>
        <position position="78"/>
    </location>
    <ligand>
        <name>Ca(2+)</name>
        <dbReference type="ChEBI" id="CHEBI:29108"/>
        <label>1</label>
    </ligand>
</feature>
<dbReference type="GeneID" id="112281405"/>
<evidence type="ECO:0000256" key="7">
    <source>
        <dbReference type="ARBA" id="ARBA00022723"/>
    </source>
</evidence>
<evidence type="ECO:0000256" key="3">
    <source>
        <dbReference type="ARBA" id="ARBA00006873"/>
    </source>
</evidence>
<comment type="similarity">
    <text evidence="16">Belongs to the peroxidase family. Classical plant (class III) peroxidase subfamily.</text>
</comment>
<dbReference type="GO" id="GO:0020037">
    <property type="term" value="F:heme binding"/>
    <property type="evidence" value="ECO:0007669"/>
    <property type="project" value="UniProtKB-UniRule"/>
</dbReference>
<dbReference type="Gramene" id="Pp3c4_1190V3.5">
    <property type="protein sequence ID" value="Pp3c4_1190V3.5"/>
    <property type="gene ID" value="Pp3c4_1190"/>
</dbReference>
<comment type="catalytic activity">
    <reaction evidence="1 16">
        <text>2 a phenolic donor + H2O2 = 2 a phenolic radical donor + 2 H2O</text>
        <dbReference type="Rhea" id="RHEA:56136"/>
        <dbReference type="ChEBI" id="CHEBI:15377"/>
        <dbReference type="ChEBI" id="CHEBI:16240"/>
        <dbReference type="ChEBI" id="CHEBI:139520"/>
        <dbReference type="ChEBI" id="CHEBI:139521"/>
        <dbReference type="EC" id="1.11.1.7"/>
    </reaction>
</comment>
<proteinExistence type="inferred from homology"/>
<dbReference type="InterPro" id="IPR010255">
    <property type="entry name" value="Haem_peroxidase_sf"/>
</dbReference>
<dbReference type="InterPro" id="IPR000823">
    <property type="entry name" value="Peroxidase_pln"/>
</dbReference>
<feature type="binding site" evidence="13">
    <location>
        <position position="250"/>
    </location>
    <ligand>
        <name>Ca(2+)</name>
        <dbReference type="ChEBI" id="CHEBI:29108"/>
        <label>2</label>
    </ligand>
</feature>
<comment type="similarity">
    <text evidence="3">Belongs to the peroxidase family. Ascorbate peroxidase subfamily.</text>
</comment>
<dbReference type="FunFam" id="1.10.520.10:FF:000008">
    <property type="entry name" value="Peroxidase"/>
    <property type="match status" value="1"/>
</dbReference>
<dbReference type="CDD" id="cd00693">
    <property type="entry name" value="secretory_peroxidase"/>
    <property type="match status" value="1"/>
</dbReference>
<feature type="site" description="Transition state stabilizer" evidence="14">
    <location>
        <position position="66"/>
    </location>
</feature>
<dbReference type="PANTHER" id="PTHR31517:SF84">
    <property type="entry name" value="PEROXIDASE"/>
    <property type="match status" value="1"/>
</dbReference>
<dbReference type="PRINTS" id="PR00461">
    <property type="entry name" value="PLPEROXIDASE"/>
</dbReference>
<dbReference type="GO" id="GO:0046872">
    <property type="term" value="F:metal ion binding"/>
    <property type="evidence" value="ECO:0007669"/>
    <property type="project" value="UniProtKB-UniRule"/>
</dbReference>
<dbReference type="EnsemblPlants" id="Pp3c4_1190V3.4">
    <property type="protein sequence ID" value="Pp3c4_1190V3.4"/>
    <property type="gene ID" value="Pp3c4_1190"/>
</dbReference>
<keyword evidence="10 15" id="KW-1015">Disulfide bond</keyword>
<dbReference type="PROSITE" id="PS50873">
    <property type="entry name" value="PEROXIDASE_4"/>
    <property type="match status" value="1"/>
</dbReference>
<evidence type="ECO:0000259" key="17">
    <source>
        <dbReference type="PROSITE" id="PS50873"/>
    </source>
</evidence>
<dbReference type="AlphaFoldDB" id="A9T3U8"/>
<feature type="chain" id="PRO_5014205179" description="Peroxidase" evidence="16">
    <location>
        <begin position="28"/>
        <end position="342"/>
    </location>
</feature>
<evidence type="ECO:0000313" key="19">
    <source>
        <dbReference type="EnsemblPlants" id="Pp3c4_1190V3.1"/>
    </source>
</evidence>
<keyword evidence="6 16" id="KW-0349">Heme</keyword>
<dbReference type="PROSITE" id="PS00436">
    <property type="entry name" value="PEROXIDASE_2"/>
    <property type="match status" value="1"/>
</dbReference>
<evidence type="ECO:0000256" key="9">
    <source>
        <dbReference type="ARBA" id="ARBA00023004"/>
    </source>
</evidence>
<evidence type="ECO:0000313" key="20">
    <source>
        <dbReference type="Proteomes" id="UP000006727"/>
    </source>
</evidence>
<dbReference type="SUPFAM" id="SSF48113">
    <property type="entry name" value="Heme-dependent peroxidases"/>
    <property type="match status" value="1"/>
</dbReference>
<reference evidence="18 20" key="1">
    <citation type="journal article" date="2008" name="Science">
        <title>The Physcomitrella genome reveals evolutionary insights into the conquest of land by plants.</title>
        <authorList>
            <person name="Rensing S."/>
            <person name="Lang D."/>
            <person name="Zimmer A."/>
            <person name="Terry A."/>
            <person name="Salamov A."/>
            <person name="Shapiro H."/>
            <person name="Nishiyama T."/>
            <person name="Perroud P.-F."/>
            <person name="Lindquist E."/>
            <person name="Kamisugi Y."/>
            <person name="Tanahashi T."/>
            <person name="Sakakibara K."/>
            <person name="Fujita T."/>
            <person name="Oishi K."/>
            <person name="Shin-I T."/>
            <person name="Kuroki Y."/>
            <person name="Toyoda A."/>
            <person name="Suzuki Y."/>
            <person name="Hashimoto A."/>
            <person name="Yamaguchi K."/>
            <person name="Sugano A."/>
            <person name="Kohara Y."/>
            <person name="Fujiyama A."/>
            <person name="Anterola A."/>
            <person name="Aoki S."/>
            <person name="Ashton N."/>
            <person name="Barbazuk W.B."/>
            <person name="Barker E."/>
            <person name="Bennetzen J."/>
            <person name="Bezanilla M."/>
            <person name="Blankenship R."/>
            <person name="Cho S.H."/>
            <person name="Dutcher S."/>
            <person name="Estelle M."/>
            <person name="Fawcett J.A."/>
            <person name="Gundlach H."/>
            <person name="Hanada K."/>
            <person name="Heyl A."/>
            <person name="Hicks K.A."/>
            <person name="Hugh J."/>
            <person name="Lohr M."/>
            <person name="Mayer K."/>
            <person name="Melkozernov A."/>
            <person name="Murata T."/>
            <person name="Nelson D."/>
            <person name="Pils B."/>
            <person name="Prigge M."/>
            <person name="Reiss B."/>
            <person name="Renner T."/>
            <person name="Rombauts S."/>
            <person name="Rushton P."/>
            <person name="Sanderfoot A."/>
            <person name="Schween G."/>
            <person name="Shiu S.-H."/>
            <person name="Stueber K."/>
            <person name="Theodoulou F.L."/>
            <person name="Tu H."/>
            <person name="Van de Peer Y."/>
            <person name="Verrier P.J."/>
            <person name="Waters E."/>
            <person name="Wood A."/>
            <person name="Yang L."/>
            <person name="Cove D."/>
            <person name="Cuming A."/>
            <person name="Hasebe M."/>
            <person name="Lucas S."/>
            <person name="Mishler D.B."/>
            <person name="Reski R."/>
            <person name="Grigoriev I."/>
            <person name="Quatrano R.S."/>
            <person name="Boore J.L."/>
        </authorList>
    </citation>
    <scope>NUCLEOTIDE SEQUENCE [LARGE SCALE GENOMIC DNA]</scope>
    <source>
        <strain evidence="19 20">cv. Gransden 2004</strain>
    </source>
</reference>
<evidence type="ECO:0000256" key="4">
    <source>
        <dbReference type="ARBA" id="ARBA00012313"/>
    </source>
</evidence>
<evidence type="ECO:0000256" key="8">
    <source>
        <dbReference type="ARBA" id="ARBA00023002"/>
    </source>
</evidence>
<dbReference type="Gene3D" id="1.10.520.10">
    <property type="match status" value="1"/>
</dbReference>
<keyword evidence="9 13" id="KW-0408">Iron</keyword>
<dbReference type="GO" id="GO:0042744">
    <property type="term" value="P:hydrogen peroxide catabolic process"/>
    <property type="evidence" value="ECO:0007669"/>
    <property type="project" value="UniProtKB-KW"/>
</dbReference>
<feature type="binding site" evidence="13">
    <location>
        <position position="93"/>
    </location>
    <ligand>
        <name>Ca(2+)</name>
        <dbReference type="ChEBI" id="CHEBI:29108"/>
        <label>1</label>
    </ligand>
</feature>
<keyword evidence="8 16" id="KW-0560">Oxidoreductase</keyword>
<feature type="disulfide bond" evidence="15">
    <location>
        <begin position="72"/>
        <end position="77"/>
    </location>
</feature>
<dbReference type="Gene3D" id="1.10.420.10">
    <property type="entry name" value="Peroxidase, domain 2"/>
    <property type="match status" value="1"/>
</dbReference>
<dbReference type="Proteomes" id="UP000006727">
    <property type="component" value="Chromosome 4"/>
</dbReference>